<accession>A0ABN2FWF1</accession>
<dbReference type="EMBL" id="BAAANE010000015">
    <property type="protein sequence ID" value="GAA1660976.1"/>
    <property type="molecule type" value="Genomic_DNA"/>
</dbReference>
<proteinExistence type="inferred from homology"/>
<evidence type="ECO:0000256" key="6">
    <source>
        <dbReference type="ARBA" id="ARBA00023136"/>
    </source>
</evidence>
<feature type="transmembrane region" description="Helical" evidence="8">
    <location>
        <begin position="277"/>
        <end position="296"/>
    </location>
</feature>
<evidence type="ECO:0000256" key="8">
    <source>
        <dbReference type="SAM" id="Phobius"/>
    </source>
</evidence>
<feature type="transmembrane region" description="Helical" evidence="8">
    <location>
        <begin position="317"/>
        <end position="336"/>
    </location>
</feature>
<feature type="transmembrane region" description="Helical" evidence="8">
    <location>
        <begin position="106"/>
        <end position="125"/>
    </location>
</feature>
<evidence type="ECO:0000256" key="4">
    <source>
        <dbReference type="ARBA" id="ARBA00022692"/>
    </source>
</evidence>
<keyword evidence="5 8" id="KW-1133">Transmembrane helix</keyword>
<comment type="caution">
    <text evidence="9">The sequence shown here is derived from an EMBL/GenBank/DDBJ whole genome shotgun (WGS) entry which is preliminary data.</text>
</comment>
<keyword evidence="3" id="KW-0808">Transferase</keyword>
<feature type="transmembrane region" description="Helical" evidence="8">
    <location>
        <begin position="7"/>
        <end position="26"/>
    </location>
</feature>
<keyword evidence="2" id="KW-1003">Cell membrane</keyword>
<gene>
    <name evidence="9" type="ORF">GCM10009744_63380</name>
</gene>
<feature type="transmembrane region" description="Helical" evidence="8">
    <location>
        <begin position="251"/>
        <end position="271"/>
    </location>
</feature>
<evidence type="ECO:0000256" key="7">
    <source>
        <dbReference type="ARBA" id="ARBA00024033"/>
    </source>
</evidence>
<feature type="transmembrane region" description="Helical" evidence="8">
    <location>
        <begin position="159"/>
        <end position="180"/>
    </location>
</feature>
<evidence type="ECO:0000256" key="5">
    <source>
        <dbReference type="ARBA" id="ARBA00022989"/>
    </source>
</evidence>
<feature type="transmembrane region" description="Helical" evidence="8">
    <location>
        <begin position="77"/>
        <end position="99"/>
    </location>
</feature>
<evidence type="ECO:0000256" key="3">
    <source>
        <dbReference type="ARBA" id="ARBA00022679"/>
    </source>
</evidence>
<evidence type="ECO:0000313" key="9">
    <source>
        <dbReference type="EMBL" id="GAA1660976.1"/>
    </source>
</evidence>
<evidence type="ECO:0000256" key="1">
    <source>
        <dbReference type="ARBA" id="ARBA00004651"/>
    </source>
</evidence>
<evidence type="ECO:0000256" key="2">
    <source>
        <dbReference type="ARBA" id="ARBA00022475"/>
    </source>
</evidence>
<reference evidence="9 10" key="1">
    <citation type="journal article" date="2019" name="Int. J. Syst. Evol. Microbiol.">
        <title>The Global Catalogue of Microorganisms (GCM) 10K type strain sequencing project: providing services to taxonomists for standard genome sequencing and annotation.</title>
        <authorList>
            <consortium name="The Broad Institute Genomics Platform"/>
            <consortium name="The Broad Institute Genome Sequencing Center for Infectious Disease"/>
            <person name="Wu L."/>
            <person name="Ma J."/>
        </authorList>
    </citation>
    <scope>NUCLEOTIDE SEQUENCE [LARGE SCALE GENOMIC DNA]</scope>
    <source>
        <strain evidence="9 10">JCM 14306</strain>
    </source>
</reference>
<organism evidence="9 10">
    <name type="scientific">Kribbella alba</name>
    <dbReference type="NCBI Taxonomy" id="190197"/>
    <lineage>
        <taxon>Bacteria</taxon>
        <taxon>Bacillati</taxon>
        <taxon>Actinomycetota</taxon>
        <taxon>Actinomycetes</taxon>
        <taxon>Propionibacteriales</taxon>
        <taxon>Kribbellaceae</taxon>
        <taxon>Kribbella</taxon>
    </lineage>
</organism>
<comment type="subcellular location">
    <subcellularLocation>
        <location evidence="1">Cell membrane</location>
        <topology evidence="1">Multi-pass membrane protein</topology>
    </subcellularLocation>
</comment>
<sequence>MGNPARLWWLAGAVCVAIAMLLPLVWNHTGADLKVYRLGGSAILADPSTLYGARLRDISMPFTYPLFGGLLMVPVSLLPWPVAYAASIAASLVALVAIWRLSLRKVLGRTHPAVLVALVAGSLLLEPVRETLSYGQINLILCAIVLYDVLDQKHFSRGVWIGIAAGVKLTPLVFFGLLLVTRQWRALLQATAAFAATVALGFLVAPRTALDYWTHLIGDTGRIGGLAYSGNQSWNGFLIRLTGDLAGGGRAWQAMVGLTVIGGLWVTWLLWRRGEQLASVSACALIGLLCSPVSWSHHWVWILPQGISLLCVLRGRWRVIVGALWFGLFLVAPIWWPPRRNNLELKWTPLEQVAGNAYLWLALAGIALLVVASKSGEPVEPAGEVVASGGGDLQHLGVGLELADQAET</sequence>
<feature type="transmembrane region" description="Helical" evidence="8">
    <location>
        <begin position="356"/>
        <end position="372"/>
    </location>
</feature>
<feature type="transmembrane region" description="Helical" evidence="8">
    <location>
        <begin position="186"/>
        <end position="205"/>
    </location>
</feature>
<keyword evidence="10" id="KW-1185">Reference proteome</keyword>
<dbReference type="InterPro" id="IPR018584">
    <property type="entry name" value="GT87"/>
</dbReference>
<protein>
    <submittedName>
        <fullName evidence="9">Glycosyltransferase 87 family protein</fullName>
    </submittedName>
</protein>
<keyword evidence="4 8" id="KW-0812">Transmembrane</keyword>
<dbReference type="Pfam" id="PF09594">
    <property type="entry name" value="GT87"/>
    <property type="match status" value="1"/>
</dbReference>
<comment type="similarity">
    <text evidence="7">Belongs to the glycosyltransferase 87 family.</text>
</comment>
<name>A0ABN2FWF1_9ACTN</name>
<evidence type="ECO:0000313" key="10">
    <source>
        <dbReference type="Proteomes" id="UP001501319"/>
    </source>
</evidence>
<dbReference type="Proteomes" id="UP001501319">
    <property type="component" value="Unassembled WGS sequence"/>
</dbReference>
<keyword evidence="6 8" id="KW-0472">Membrane</keyword>